<reference evidence="2 3" key="1">
    <citation type="submission" date="2018-01" db="EMBL/GenBank/DDBJ databases">
        <title>Halomonas endophytica sp. nov., isolated from storage liquid in the stems of Populus euphratica.</title>
        <authorList>
            <person name="Chen C."/>
        </authorList>
    </citation>
    <scope>NUCLEOTIDE SEQUENCE [LARGE SCALE GENOMIC DNA]</scope>
    <source>
        <strain evidence="2 3">BZ-SZ-XJ27</strain>
    </source>
</reference>
<feature type="transmembrane region" description="Helical" evidence="1">
    <location>
        <begin position="68"/>
        <end position="86"/>
    </location>
</feature>
<evidence type="ECO:0000313" key="3">
    <source>
        <dbReference type="Proteomes" id="UP000235547"/>
    </source>
</evidence>
<sequence>MSPNELSLLLGLVLAHMVGDFLLQPHTWVVERYRLKHRSRALLWHALMHGALCGVVLLIAAGHFTNRGLIAVLAGVVGVMASHWLIDLAKAQLAPERLRWFLVDQALHGLVLVTVWLGWVGNLAPLGELASWLGSPDVLGIALAYLLVSRPLSIVITLVLKRWSHQLEDTGTLASAGARIGMLERFLVLTLVLLDQLTAVGFLLAAKSVLRFGDLREAQDRKLTEYVLLGTLLSVATTLALGMLIRLLLDG</sequence>
<name>A0A2N7UQX4_9GAMM</name>
<dbReference type="EMBL" id="PNRG01000001">
    <property type="protein sequence ID" value="PMR82834.1"/>
    <property type="molecule type" value="Genomic_DNA"/>
</dbReference>
<feature type="transmembrane region" description="Helical" evidence="1">
    <location>
        <begin position="43"/>
        <end position="62"/>
    </location>
</feature>
<accession>A0A2N7UQX4</accession>
<dbReference type="InterPro" id="IPR021737">
    <property type="entry name" value="Phage_phiKZ_Orf197"/>
</dbReference>
<keyword evidence="3" id="KW-1185">Reference proteome</keyword>
<dbReference type="Pfam" id="PF11750">
    <property type="entry name" value="DUF3307"/>
    <property type="match status" value="1"/>
</dbReference>
<keyword evidence="1" id="KW-0472">Membrane</keyword>
<keyword evidence="1" id="KW-1133">Transmembrane helix</keyword>
<comment type="caution">
    <text evidence="2">The sequence shown here is derived from an EMBL/GenBank/DDBJ whole genome shotgun (WGS) entry which is preliminary data.</text>
</comment>
<protein>
    <submittedName>
        <fullName evidence="2">DUF3307 domain-containing protein</fullName>
    </submittedName>
</protein>
<dbReference type="OrthoDB" id="8536716at2"/>
<feature type="transmembrane region" description="Helical" evidence="1">
    <location>
        <begin position="226"/>
        <end position="249"/>
    </location>
</feature>
<gene>
    <name evidence="2" type="ORF">C1H70_00810</name>
</gene>
<feature type="transmembrane region" description="Helical" evidence="1">
    <location>
        <begin position="98"/>
        <end position="119"/>
    </location>
</feature>
<dbReference type="RefSeq" id="WP_102586428.1">
    <property type="nucleotide sequence ID" value="NZ_BNAE01000004.1"/>
</dbReference>
<dbReference type="AlphaFoldDB" id="A0A2N7UQX4"/>
<keyword evidence="1" id="KW-0812">Transmembrane</keyword>
<feature type="transmembrane region" description="Helical" evidence="1">
    <location>
        <begin position="139"/>
        <end position="160"/>
    </location>
</feature>
<organism evidence="2 3">
    <name type="scientific">Halomonas urumqiensis</name>
    <dbReference type="NCBI Taxonomy" id="1684789"/>
    <lineage>
        <taxon>Bacteria</taxon>
        <taxon>Pseudomonadati</taxon>
        <taxon>Pseudomonadota</taxon>
        <taxon>Gammaproteobacteria</taxon>
        <taxon>Oceanospirillales</taxon>
        <taxon>Halomonadaceae</taxon>
        <taxon>Halomonas</taxon>
    </lineage>
</organism>
<feature type="transmembrane region" description="Helical" evidence="1">
    <location>
        <begin position="186"/>
        <end position="206"/>
    </location>
</feature>
<evidence type="ECO:0000313" key="2">
    <source>
        <dbReference type="EMBL" id="PMR82834.1"/>
    </source>
</evidence>
<proteinExistence type="predicted"/>
<evidence type="ECO:0000256" key="1">
    <source>
        <dbReference type="SAM" id="Phobius"/>
    </source>
</evidence>
<dbReference type="Proteomes" id="UP000235547">
    <property type="component" value="Unassembled WGS sequence"/>
</dbReference>